<feature type="binding site" evidence="11">
    <location>
        <position position="45"/>
    </location>
    <ligand>
        <name>substrate</name>
    </ligand>
</feature>
<reference evidence="12 13" key="2">
    <citation type="submission" date="2020-06" db="EMBL/GenBank/DDBJ databases">
        <title>Halomonas songnenensis sp. nov., a moderately halophilic bacterium isolated from saline and alkaline soils.</title>
        <authorList>
            <person name="Jiang J."/>
            <person name="Pan Y."/>
        </authorList>
    </citation>
    <scope>NUCLEOTIDE SEQUENCE [LARGE SCALE GENOMIC DNA]</scope>
    <source>
        <strain evidence="12 13">TBZ9</strain>
    </source>
</reference>
<comment type="cofactor">
    <cofactor evidence="2 11">
        <name>Mg(2+)</name>
        <dbReference type="ChEBI" id="CHEBI:18420"/>
    </cofactor>
</comment>
<comment type="function">
    <text evidence="11">Catalyzes the phosphorylation of the hydroxyl group of 4-methyl-5-beta-hydroxyethylthiazole (THZ).</text>
</comment>
<evidence type="ECO:0000256" key="11">
    <source>
        <dbReference type="HAMAP-Rule" id="MF_00228"/>
    </source>
</evidence>
<evidence type="ECO:0000256" key="6">
    <source>
        <dbReference type="ARBA" id="ARBA00022741"/>
    </source>
</evidence>
<evidence type="ECO:0000256" key="8">
    <source>
        <dbReference type="ARBA" id="ARBA00022840"/>
    </source>
</evidence>
<evidence type="ECO:0000313" key="13">
    <source>
        <dbReference type="Proteomes" id="UP000588806"/>
    </source>
</evidence>
<dbReference type="CDD" id="cd01170">
    <property type="entry name" value="THZ_kinase"/>
    <property type="match status" value="1"/>
</dbReference>
<evidence type="ECO:0000256" key="10">
    <source>
        <dbReference type="ARBA" id="ARBA00022977"/>
    </source>
</evidence>
<comment type="pathway">
    <text evidence="3 11">Cofactor biosynthesis; thiamine diphosphate biosynthesis; 4-methyl-5-(2-phosphoethyl)-thiazole from 5-(2-hydroxyethyl)-4-methylthiazole: step 1/1.</text>
</comment>
<dbReference type="NCBIfam" id="NF006830">
    <property type="entry name" value="PRK09355.1"/>
    <property type="match status" value="1"/>
</dbReference>
<dbReference type="EMBL" id="JABFHI010000002">
    <property type="protein sequence ID" value="NOG31249.1"/>
    <property type="molecule type" value="Genomic_DNA"/>
</dbReference>
<dbReference type="PIRSF" id="PIRSF000513">
    <property type="entry name" value="Thz_kinase"/>
    <property type="match status" value="1"/>
</dbReference>
<dbReference type="Pfam" id="PF02110">
    <property type="entry name" value="HK"/>
    <property type="match status" value="1"/>
</dbReference>
<evidence type="ECO:0000256" key="7">
    <source>
        <dbReference type="ARBA" id="ARBA00022777"/>
    </source>
</evidence>
<evidence type="ECO:0000256" key="4">
    <source>
        <dbReference type="ARBA" id="ARBA00022679"/>
    </source>
</evidence>
<dbReference type="Gene3D" id="3.40.1190.20">
    <property type="match status" value="1"/>
</dbReference>
<keyword evidence="4 11" id="KW-0808">Transferase</keyword>
<dbReference type="RefSeq" id="WP_171701714.1">
    <property type="nucleotide sequence ID" value="NZ_JABFHI010000002.1"/>
</dbReference>
<dbReference type="GO" id="GO:0000287">
    <property type="term" value="F:magnesium ion binding"/>
    <property type="evidence" value="ECO:0007669"/>
    <property type="project" value="UniProtKB-UniRule"/>
</dbReference>
<keyword evidence="6 11" id="KW-0547">Nucleotide-binding</keyword>
<accession>A0A7Y3TZ23</accession>
<comment type="caution">
    <text evidence="11">Lacks conserved residue(s) required for the propagation of feature annotation.</text>
</comment>
<dbReference type="SUPFAM" id="SSF53613">
    <property type="entry name" value="Ribokinase-like"/>
    <property type="match status" value="1"/>
</dbReference>
<evidence type="ECO:0000256" key="1">
    <source>
        <dbReference type="ARBA" id="ARBA00001771"/>
    </source>
</evidence>
<keyword evidence="13" id="KW-1185">Reference proteome</keyword>
<dbReference type="NCBIfam" id="TIGR00694">
    <property type="entry name" value="thiM"/>
    <property type="match status" value="1"/>
</dbReference>
<reference evidence="12 13" key="1">
    <citation type="submission" date="2020-05" db="EMBL/GenBank/DDBJ databases">
        <authorList>
            <person name="Ruan W."/>
            <person name="Jeon C.O."/>
            <person name="Chun B.H."/>
        </authorList>
    </citation>
    <scope>NUCLEOTIDE SEQUENCE [LARGE SCALE GENOMIC DNA]</scope>
    <source>
        <strain evidence="12 13">TBZ9</strain>
    </source>
</reference>
<gene>
    <name evidence="11 12" type="primary">thiM</name>
    <name evidence="12" type="ORF">HLB35_04790</name>
</gene>
<evidence type="ECO:0000256" key="2">
    <source>
        <dbReference type="ARBA" id="ARBA00001946"/>
    </source>
</evidence>
<feature type="binding site" evidence="11">
    <location>
        <position position="120"/>
    </location>
    <ligand>
        <name>ATP</name>
        <dbReference type="ChEBI" id="CHEBI:30616"/>
    </ligand>
</feature>
<keyword evidence="9 11" id="KW-0460">Magnesium</keyword>
<sequence length="260" mass="26707">MTIAPLGQHLTHLHQVTPLTHCITNYVAMNSSANILLALGASPAMLHAEQEVAEFVRLSAALSVNIGTISAPWAHSIQIAARAAQASGTPWVLDPVAVGATAYRQQLCAELLALKPAVIRGNASEILSLNGIANPGRGADSTVSSEDAHTAARQLARQQGCIVGVSGETDIITDGHQSLRLYGGHALMPRVTTLGCGLSAAVAAFVGADPTSPVTATAAAFGCFALAGERAGQMASGPGSFTPAFLDALYQLTPRIWTPV</sequence>
<evidence type="ECO:0000256" key="5">
    <source>
        <dbReference type="ARBA" id="ARBA00022723"/>
    </source>
</evidence>
<feature type="binding site" evidence="11">
    <location>
        <position position="166"/>
    </location>
    <ligand>
        <name>ATP</name>
        <dbReference type="ChEBI" id="CHEBI:30616"/>
    </ligand>
</feature>
<keyword evidence="5 11" id="KW-0479">Metal-binding</keyword>
<keyword evidence="7 11" id="KW-0418">Kinase</keyword>
<dbReference type="GO" id="GO:0009228">
    <property type="term" value="P:thiamine biosynthetic process"/>
    <property type="evidence" value="ECO:0007669"/>
    <property type="project" value="UniProtKB-KW"/>
</dbReference>
<dbReference type="AlphaFoldDB" id="A0A7Y3TZ23"/>
<comment type="similarity">
    <text evidence="11">Belongs to the Thz kinase family.</text>
</comment>
<evidence type="ECO:0000313" key="12">
    <source>
        <dbReference type="EMBL" id="NOG31249.1"/>
    </source>
</evidence>
<comment type="caution">
    <text evidence="12">The sequence shown here is derived from an EMBL/GenBank/DDBJ whole genome shotgun (WGS) entry which is preliminary data.</text>
</comment>
<dbReference type="HAMAP" id="MF_00228">
    <property type="entry name" value="Thz_kinase"/>
    <property type="match status" value="1"/>
</dbReference>
<dbReference type="UniPathway" id="UPA00060">
    <property type="reaction ID" value="UER00139"/>
</dbReference>
<dbReference type="InterPro" id="IPR000417">
    <property type="entry name" value="Hyethyz_kinase"/>
</dbReference>
<dbReference type="EC" id="2.7.1.50" evidence="11"/>
<name>A0A7Y3TZ23_9GAMM</name>
<protein>
    <recommendedName>
        <fullName evidence="11">Hydroxyethylthiazole kinase</fullName>
        <ecNumber evidence="11">2.7.1.50</ecNumber>
    </recommendedName>
    <alternativeName>
        <fullName evidence="11">4-methyl-5-beta-hydroxyethylthiazole kinase</fullName>
        <shortName evidence="11">TH kinase</shortName>
        <shortName evidence="11">Thz kinase</shortName>
    </alternativeName>
</protein>
<dbReference type="PRINTS" id="PR01099">
    <property type="entry name" value="HYETHTZKNASE"/>
</dbReference>
<evidence type="ECO:0000256" key="9">
    <source>
        <dbReference type="ARBA" id="ARBA00022842"/>
    </source>
</evidence>
<proteinExistence type="inferred from homology"/>
<keyword evidence="10 11" id="KW-0784">Thiamine biosynthesis</keyword>
<dbReference type="Proteomes" id="UP000588806">
    <property type="component" value="Unassembled WGS sequence"/>
</dbReference>
<dbReference type="GO" id="GO:0009229">
    <property type="term" value="P:thiamine diphosphate biosynthetic process"/>
    <property type="evidence" value="ECO:0007669"/>
    <property type="project" value="UniProtKB-UniRule"/>
</dbReference>
<evidence type="ECO:0000256" key="3">
    <source>
        <dbReference type="ARBA" id="ARBA00004868"/>
    </source>
</evidence>
<organism evidence="12 13">
    <name type="scientific">Vreelandella azerica</name>
    <dbReference type="NCBI Taxonomy" id="2732867"/>
    <lineage>
        <taxon>Bacteria</taxon>
        <taxon>Pseudomonadati</taxon>
        <taxon>Pseudomonadota</taxon>
        <taxon>Gammaproteobacteria</taxon>
        <taxon>Oceanospirillales</taxon>
        <taxon>Halomonadaceae</taxon>
        <taxon>Vreelandella</taxon>
    </lineage>
</organism>
<keyword evidence="8 11" id="KW-0067">ATP-binding</keyword>
<dbReference type="GO" id="GO:0005524">
    <property type="term" value="F:ATP binding"/>
    <property type="evidence" value="ECO:0007669"/>
    <property type="project" value="UniProtKB-UniRule"/>
</dbReference>
<comment type="catalytic activity">
    <reaction evidence="1 11">
        <text>5-(2-hydroxyethyl)-4-methylthiazole + ATP = 4-methyl-5-(2-phosphooxyethyl)-thiazole + ADP + H(+)</text>
        <dbReference type="Rhea" id="RHEA:24212"/>
        <dbReference type="ChEBI" id="CHEBI:15378"/>
        <dbReference type="ChEBI" id="CHEBI:17957"/>
        <dbReference type="ChEBI" id="CHEBI:30616"/>
        <dbReference type="ChEBI" id="CHEBI:58296"/>
        <dbReference type="ChEBI" id="CHEBI:456216"/>
        <dbReference type="EC" id="2.7.1.50"/>
    </reaction>
</comment>
<dbReference type="GO" id="GO:0004417">
    <property type="term" value="F:hydroxyethylthiazole kinase activity"/>
    <property type="evidence" value="ECO:0007669"/>
    <property type="project" value="UniProtKB-UniRule"/>
</dbReference>
<dbReference type="InterPro" id="IPR029056">
    <property type="entry name" value="Ribokinase-like"/>
</dbReference>